<evidence type="ECO:0000313" key="2">
    <source>
        <dbReference type="EMBL" id="MBW0462508.1"/>
    </source>
</evidence>
<name>A0A9Q3BCB7_9BASI</name>
<proteinExistence type="predicted"/>
<keyword evidence="3" id="KW-1185">Reference proteome</keyword>
<dbReference type="SUPFAM" id="SSF46689">
    <property type="entry name" value="Homeodomain-like"/>
    <property type="match status" value="1"/>
</dbReference>
<dbReference type="InterPro" id="IPR036388">
    <property type="entry name" value="WH-like_DNA-bd_sf"/>
</dbReference>
<evidence type="ECO:0000313" key="3">
    <source>
        <dbReference type="Proteomes" id="UP000765509"/>
    </source>
</evidence>
<dbReference type="EMBL" id="AVOT02000365">
    <property type="protein sequence ID" value="MBW0462508.1"/>
    <property type="molecule type" value="Genomic_DNA"/>
</dbReference>
<dbReference type="InterPro" id="IPR009057">
    <property type="entry name" value="Homeodomain-like_sf"/>
</dbReference>
<feature type="compositionally biased region" description="Polar residues" evidence="1">
    <location>
        <begin position="161"/>
        <end position="176"/>
    </location>
</feature>
<gene>
    <name evidence="2" type="ORF">O181_002223</name>
</gene>
<reference evidence="2" key="1">
    <citation type="submission" date="2021-03" db="EMBL/GenBank/DDBJ databases">
        <title>Draft genome sequence of rust myrtle Austropuccinia psidii MF-1, a brazilian biotype.</title>
        <authorList>
            <person name="Quecine M.C."/>
            <person name="Pachon D.M.R."/>
            <person name="Bonatelli M.L."/>
            <person name="Correr F.H."/>
            <person name="Franceschini L.M."/>
            <person name="Leite T.F."/>
            <person name="Margarido G.R.A."/>
            <person name="Almeida C.A."/>
            <person name="Ferrarezi J.A."/>
            <person name="Labate C.A."/>
        </authorList>
    </citation>
    <scope>NUCLEOTIDE SEQUENCE</scope>
    <source>
        <strain evidence="2">MF-1</strain>
    </source>
</reference>
<organism evidence="2 3">
    <name type="scientific">Austropuccinia psidii MF-1</name>
    <dbReference type="NCBI Taxonomy" id="1389203"/>
    <lineage>
        <taxon>Eukaryota</taxon>
        <taxon>Fungi</taxon>
        <taxon>Dikarya</taxon>
        <taxon>Basidiomycota</taxon>
        <taxon>Pucciniomycotina</taxon>
        <taxon>Pucciniomycetes</taxon>
        <taxon>Pucciniales</taxon>
        <taxon>Sphaerophragmiaceae</taxon>
        <taxon>Austropuccinia</taxon>
    </lineage>
</organism>
<evidence type="ECO:0008006" key="4">
    <source>
        <dbReference type="Google" id="ProtNLM"/>
    </source>
</evidence>
<dbReference type="Proteomes" id="UP000765509">
    <property type="component" value="Unassembled WGS sequence"/>
</dbReference>
<feature type="region of interest" description="Disordered" evidence="1">
    <location>
        <begin position="155"/>
        <end position="176"/>
    </location>
</feature>
<protein>
    <recommendedName>
        <fullName evidence="4">Paired domain-containing protein</fullName>
    </recommendedName>
</protein>
<accession>A0A9Q3BCB7</accession>
<sequence length="176" mass="19996">MEPNSLLKPRRIIRLVVPVAWSSYRLDKPAVSGWDFNTSSSYRPSYHQSLIRLQMPPQLDHQTRGSIVSMSKAGMSIRIISDKTGVPSSTVHDTIRKYRERGTVNSLPRPGRPRKLNDSDMRHLSQVVRQSNREPLKKIKSSLMADVSTRTIQRAMRQVEKQSSTTSNAPNLTQTD</sequence>
<dbReference type="Pfam" id="PF13384">
    <property type="entry name" value="HTH_23"/>
    <property type="match status" value="1"/>
</dbReference>
<dbReference type="OrthoDB" id="2753252at2759"/>
<dbReference type="AlphaFoldDB" id="A0A9Q3BCB7"/>
<evidence type="ECO:0000256" key="1">
    <source>
        <dbReference type="SAM" id="MobiDB-lite"/>
    </source>
</evidence>
<dbReference type="Gene3D" id="1.10.10.10">
    <property type="entry name" value="Winged helix-like DNA-binding domain superfamily/Winged helix DNA-binding domain"/>
    <property type="match status" value="1"/>
</dbReference>
<comment type="caution">
    <text evidence="2">The sequence shown here is derived from an EMBL/GenBank/DDBJ whole genome shotgun (WGS) entry which is preliminary data.</text>
</comment>